<keyword evidence="5" id="KW-0732">Signal</keyword>
<dbReference type="SUPFAM" id="SSF56574">
    <property type="entry name" value="Serpins"/>
    <property type="match status" value="1"/>
</dbReference>
<dbReference type="Gene3D" id="3.30.497.10">
    <property type="entry name" value="Antithrombin, subunit I, domain 2"/>
    <property type="match status" value="1"/>
</dbReference>
<feature type="chain" id="PRO_5045154787" evidence="5">
    <location>
        <begin position="24"/>
        <end position="402"/>
    </location>
</feature>
<evidence type="ECO:0000313" key="8">
    <source>
        <dbReference type="RefSeq" id="XP_013786814.1"/>
    </source>
</evidence>
<evidence type="ECO:0000256" key="3">
    <source>
        <dbReference type="ARBA" id="ARBA00022900"/>
    </source>
</evidence>
<comment type="similarity">
    <text evidence="1 4">Belongs to the serpin family.</text>
</comment>
<dbReference type="GeneID" id="106470793"/>
<dbReference type="CDD" id="cd19577">
    <property type="entry name" value="serpinJ_IRS-2-like"/>
    <property type="match status" value="1"/>
</dbReference>
<dbReference type="Pfam" id="PF00079">
    <property type="entry name" value="Serpin"/>
    <property type="match status" value="1"/>
</dbReference>
<dbReference type="Gene3D" id="2.30.39.10">
    <property type="entry name" value="Alpha-1-antitrypsin, domain 1"/>
    <property type="match status" value="1"/>
</dbReference>
<evidence type="ECO:0000256" key="1">
    <source>
        <dbReference type="ARBA" id="ARBA00009500"/>
    </source>
</evidence>
<dbReference type="InterPro" id="IPR042185">
    <property type="entry name" value="Serpin_sf_2"/>
</dbReference>
<dbReference type="SMART" id="SM00093">
    <property type="entry name" value="SERPIN"/>
    <property type="match status" value="1"/>
</dbReference>
<evidence type="ECO:0000313" key="7">
    <source>
        <dbReference type="Proteomes" id="UP000694941"/>
    </source>
</evidence>
<keyword evidence="7" id="KW-1185">Reference proteome</keyword>
<feature type="signal peptide" evidence="5">
    <location>
        <begin position="1"/>
        <end position="23"/>
    </location>
</feature>
<dbReference type="InterPro" id="IPR000215">
    <property type="entry name" value="Serpin_fam"/>
</dbReference>
<keyword evidence="2" id="KW-0646">Protease inhibitor</keyword>
<dbReference type="InterPro" id="IPR023795">
    <property type="entry name" value="Serpin_CS"/>
</dbReference>
<evidence type="ECO:0000259" key="6">
    <source>
        <dbReference type="SMART" id="SM00093"/>
    </source>
</evidence>
<dbReference type="InterPro" id="IPR042178">
    <property type="entry name" value="Serpin_sf_1"/>
</dbReference>
<dbReference type="InterPro" id="IPR036186">
    <property type="entry name" value="Serpin_sf"/>
</dbReference>
<dbReference type="PANTHER" id="PTHR11461">
    <property type="entry name" value="SERINE PROTEASE INHIBITOR, SERPIN"/>
    <property type="match status" value="1"/>
</dbReference>
<proteinExistence type="inferred from homology"/>
<keyword evidence="3" id="KW-0722">Serine protease inhibitor</keyword>
<dbReference type="Proteomes" id="UP000694941">
    <property type="component" value="Unplaced"/>
</dbReference>
<dbReference type="PANTHER" id="PTHR11461:SF211">
    <property type="entry name" value="GH10112P-RELATED"/>
    <property type="match status" value="1"/>
</dbReference>
<feature type="domain" description="Serpin" evidence="6">
    <location>
        <begin position="44"/>
        <end position="402"/>
    </location>
</feature>
<dbReference type="PROSITE" id="PS00284">
    <property type="entry name" value="SERPIN"/>
    <property type="match status" value="1"/>
</dbReference>
<dbReference type="RefSeq" id="XP_013786814.1">
    <property type="nucleotide sequence ID" value="XM_013931360.1"/>
</dbReference>
<protein>
    <submittedName>
        <fullName evidence="8">Serpin B3-like isoform X1</fullName>
    </submittedName>
</protein>
<evidence type="ECO:0000256" key="5">
    <source>
        <dbReference type="SAM" id="SignalP"/>
    </source>
</evidence>
<evidence type="ECO:0000256" key="2">
    <source>
        <dbReference type="ARBA" id="ARBA00022690"/>
    </source>
</evidence>
<dbReference type="InterPro" id="IPR023796">
    <property type="entry name" value="Serpin_dom"/>
</dbReference>
<evidence type="ECO:0000256" key="4">
    <source>
        <dbReference type="RuleBase" id="RU000411"/>
    </source>
</evidence>
<accession>A0ABM1BQP9</accession>
<reference evidence="8" key="1">
    <citation type="submission" date="2025-08" db="UniProtKB">
        <authorList>
            <consortium name="RefSeq"/>
        </authorList>
    </citation>
    <scope>IDENTIFICATION</scope>
    <source>
        <tissue evidence="8">Muscle</tissue>
    </source>
</reference>
<organism evidence="7 8">
    <name type="scientific">Limulus polyphemus</name>
    <name type="common">Atlantic horseshoe crab</name>
    <dbReference type="NCBI Taxonomy" id="6850"/>
    <lineage>
        <taxon>Eukaryota</taxon>
        <taxon>Metazoa</taxon>
        <taxon>Ecdysozoa</taxon>
        <taxon>Arthropoda</taxon>
        <taxon>Chelicerata</taxon>
        <taxon>Merostomata</taxon>
        <taxon>Xiphosura</taxon>
        <taxon>Limulidae</taxon>
        <taxon>Limulus</taxon>
    </lineage>
</organism>
<sequence>MKCKGMSMLYAGVFLMICATVIAVPVQDQNGIQKLARASNNFAMDLFQQLPKDENLFISPFSISTAMGMVYLGAREETARELEATLGYQEEQLFNEEVHQAFQSTLNQIEGSQDQYKLIAANSMVNHIDYSVLDSYKTQLQEKYKAEVREADFVNEREKATQEINEWVDQKTQHKIAKFFEEPLSSDTILVLLNAVYFKGTWLYKFNSSNTLSGTFYNKGTDGKDILFMHLTHKFNFTEVADLQARMIELPYKGKDISMFAILPYQRNGLAVLESQLNPDKITKIIGQMRETRVSVDLPKFDLTYEKELSPFLQSLGLTKLFKSGQSDLSGISSKNDLSVSKIKHKAVIEVNEEGSEAAAATGVLVFGTSLGPTFYADHPFLFIIRDNISGMILFLGRVNEF</sequence>
<gene>
    <name evidence="8" type="primary">LOC106470793</name>
</gene>
<name>A0ABM1BQP9_LIMPO</name>